<proteinExistence type="predicted"/>
<dbReference type="RefSeq" id="WP_106340642.1">
    <property type="nucleotide sequence ID" value="NZ_PVZS01000052.1"/>
</dbReference>
<dbReference type="PROSITE" id="PS50943">
    <property type="entry name" value="HTH_CROC1"/>
    <property type="match status" value="1"/>
</dbReference>
<dbReference type="Pfam" id="PF00294">
    <property type="entry name" value="PfkB"/>
    <property type="match status" value="1"/>
</dbReference>
<organism evidence="5 6">
    <name type="scientific">Alsobacter soli</name>
    <dbReference type="NCBI Taxonomy" id="2109933"/>
    <lineage>
        <taxon>Bacteria</taxon>
        <taxon>Pseudomonadati</taxon>
        <taxon>Pseudomonadota</taxon>
        <taxon>Alphaproteobacteria</taxon>
        <taxon>Hyphomicrobiales</taxon>
        <taxon>Alsobacteraceae</taxon>
        <taxon>Alsobacter</taxon>
    </lineage>
</organism>
<dbReference type="PANTHER" id="PTHR10584:SF167">
    <property type="entry name" value="PFKB DOMAIN PROTEIN"/>
    <property type="match status" value="1"/>
</dbReference>
<dbReference type="GO" id="GO:0006355">
    <property type="term" value="P:regulation of DNA-templated transcription"/>
    <property type="evidence" value="ECO:0007669"/>
    <property type="project" value="InterPro"/>
</dbReference>
<dbReference type="SMART" id="SM00354">
    <property type="entry name" value="HTH_LACI"/>
    <property type="match status" value="1"/>
</dbReference>
<dbReference type="GO" id="GO:0003677">
    <property type="term" value="F:DNA binding"/>
    <property type="evidence" value="ECO:0007669"/>
    <property type="project" value="InterPro"/>
</dbReference>
<dbReference type="InterPro" id="IPR000843">
    <property type="entry name" value="HTH_LacI"/>
</dbReference>
<evidence type="ECO:0000259" key="3">
    <source>
        <dbReference type="PROSITE" id="PS50932"/>
    </source>
</evidence>
<evidence type="ECO:0000256" key="2">
    <source>
        <dbReference type="ARBA" id="ARBA00022777"/>
    </source>
</evidence>
<dbReference type="AlphaFoldDB" id="A0A2T1HLJ2"/>
<dbReference type="InterPro" id="IPR001387">
    <property type="entry name" value="Cro/C1-type_HTH"/>
</dbReference>
<dbReference type="Proteomes" id="UP000239772">
    <property type="component" value="Unassembled WGS sequence"/>
</dbReference>
<dbReference type="GO" id="GO:0016301">
    <property type="term" value="F:kinase activity"/>
    <property type="evidence" value="ECO:0007669"/>
    <property type="project" value="UniProtKB-KW"/>
</dbReference>
<feature type="domain" description="HTH cro/C1-type" evidence="4">
    <location>
        <begin position="15"/>
        <end position="58"/>
    </location>
</feature>
<feature type="domain" description="HTH lacI-type" evidence="3">
    <location>
        <begin position="14"/>
        <end position="68"/>
    </location>
</feature>
<dbReference type="PROSITE" id="PS00356">
    <property type="entry name" value="HTH_LACI_1"/>
    <property type="match status" value="1"/>
</dbReference>
<dbReference type="CDD" id="cd01392">
    <property type="entry name" value="HTH_LacI"/>
    <property type="match status" value="1"/>
</dbReference>
<dbReference type="Pfam" id="PF00356">
    <property type="entry name" value="LacI"/>
    <property type="match status" value="1"/>
</dbReference>
<dbReference type="Gene3D" id="3.40.1190.20">
    <property type="match status" value="1"/>
</dbReference>
<dbReference type="SUPFAM" id="SSF47413">
    <property type="entry name" value="lambda repressor-like DNA-binding domains"/>
    <property type="match status" value="1"/>
</dbReference>
<protein>
    <submittedName>
        <fullName evidence="5">Carbohydrate kinase</fullName>
    </submittedName>
</protein>
<dbReference type="PROSITE" id="PS50932">
    <property type="entry name" value="HTH_LACI_2"/>
    <property type="match status" value="1"/>
</dbReference>
<accession>A0A2T1HLJ2</accession>
<reference evidence="6" key="1">
    <citation type="submission" date="2018-03" db="EMBL/GenBank/DDBJ databases">
        <authorList>
            <person name="Sun L."/>
            <person name="Liu H."/>
            <person name="Chen W."/>
            <person name="Huang K."/>
            <person name="Liu W."/>
            <person name="Gao X."/>
        </authorList>
    </citation>
    <scope>NUCLEOTIDE SEQUENCE [LARGE SCALE GENOMIC DNA]</scope>
    <source>
        <strain evidence="6">SH9</strain>
    </source>
</reference>
<dbReference type="SUPFAM" id="SSF53613">
    <property type="entry name" value="Ribokinase-like"/>
    <property type="match status" value="1"/>
</dbReference>
<dbReference type="InterPro" id="IPR010982">
    <property type="entry name" value="Lambda_DNA-bd_dom_sf"/>
</dbReference>
<keyword evidence="2 5" id="KW-0418">Kinase</keyword>
<keyword evidence="1" id="KW-0808">Transferase</keyword>
<sequence length="412" mass="43068">MSGPDDPRPIAGTPTISDVARAAGVSKATVSHVLNGRVPVRPHTRARVLEAIRALDYVPAETARSLTARKRPAGPDARAGASVPRLTTVGYVSVDYVACVPRLPQREERLQARTIIKSIGGPAANVAAVAAGVGAPWPVAASIITSIGSDQESDWAAAELAARQVDLIASRERRQGRLDRALVLVEPDGRRTIVNEPSSLAEVDVRQFVEAADPAGVVWCLHLEGFQAPVQIEALRRARARGFRASVQATGLPPAWLADNADRLFSTADALFLHRETLAFLPGCPPDPERALPWLAARAAQAPADAWPQVVTLTLGAQGAAVVTRDGRCARAPAPDVTVVDKTGAGDAFVGAFLALWLNGCEPDVAARAACAAGSLAAAQYGAQEMRPIAQELAALAGIHLPLQAEPASALP</sequence>
<evidence type="ECO:0000256" key="1">
    <source>
        <dbReference type="ARBA" id="ARBA00022679"/>
    </source>
</evidence>
<evidence type="ECO:0000313" key="5">
    <source>
        <dbReference type="EMBL" id="PSC02514.1"/>
    </source>
</evidence>
<name>A0A2T1HLJ2_9HYPH</name>
<dbReference type="OrthoDB" id="9775849at2"/>
<dbReference type="InterPro" id="IPR002139">
    <property type="entry name" value="Ribo/fructo_kinase"/>
</dbReference>
<keyword evidence="6" id="KW-1185">Reference proteome</keyword>
<dbReference type="PANTHER" id="PTHR10584">
    <property type="entry name" value="SUGAR KINASE"/>
    <property type="match status" value="1"/>
</dbReference>
<dbReference type="InterPro" id="IPR011611">
    <property type="entry name" value="PfkB_dom"/>
</dbReference>
<dbReference type="Gene3D" id="1.10.260.40">
    <property type="entry name" value="lambda repressor-like DNA-binding domains"/>
    <property type="match status" value="1"/>
</dbReference>
<evidence type="ECO:0000313" key="6">
    <source>
        <dbReference type="Proteomes" id="UP000239772"/>
    </source>
</evidence>
<dbReference type="PRINTS" id="PR00036">
    <property type="entry name" value="HTHLACI"/>
</dbReference>
<comment type="caution">
    <text evidence="5">The sequence shown here is derived from an EMBL/GenBank/DDBJ whole genome shotgun (WGS) entry which is preliminary data.</text>
</comment>
<dbReference type="PRINTS" id="PR00990">
    <property type="entry name" value="RIBOKINASE"/>
</dbReference>
<dbReference type="GO" id="GO:0006796">
    <property type="term" value="P:phosphate-containing compound metabolic process"/>
    <property type="evidence" value="ECO:0007669"/>
    <property type="project" value="UniProtKB-ARBA"/>
</dbReference>
<dbReference type="EMBL" id="PVZS01000052">
    <property type="protein sequence ID" value="PSC02514.1"/>
    <property type="molecule type" value="Genomic_DNA"/>
</dbReference>
<gene>
    <name evidence="5" type="ORF">SLNSH_23595</name>
</gene>
<evidence type="ECO:0000259" key="4">
    <source>
        <dbReference type="PROSITE" id="PS50943"/>
    </source>
</evidence>
<dbReference type="InterPro" id="IPR029056">
    <property type="entry name" value="Ribokinase-like"/>
</dbReference>